<gene>
    <name evidence="6" type="ORF">SAMN02745110_02121</name>
</gene>
<keyword evidence="4" id="KW-0812">Transmembrane</keyword>
<reference evidence="6 7" key="1">
    <citation type="submission" date="2017-02" db="EMBL/GenBank/DDBJ databases">
        <authorList>
            <person name="Peterson S.W."/>
        </authorList>
    </citation>
    <scope>NUCLEOTIDE SEQUENCE [LARGE SCALE GENOMIC DNA]</scope>
    <source>
        <strain evidence="6 7">ATCC 17233</strain>
    </source>
</reference>
<feature type="transmembrane region" description="Helical" evidence="4">
    <location>
        <begin position="6"/>
        <end position="26"/>
    </location>
</feature>
<dbReference type="SUPFAM" id="SSF55874">
    <property type="entry name" value="ATPase domain of HSP90 chaperone/DNA topoisomerase II/histidine kinase"/>
    <property type="match status" value="1"/>
</dbReference>
<dbReference type="Gene3D" id="1.10.287.130">
    <property type="match status" value="1"/>
</dbReference>
<protein>
    <submittedName>
        <fullName evidence="6">GHKL domain-containing protein</fullName>
    </submittedName>
</protein>
<dbReference type="InterPro" id="IPR032834">
    <property type="entry name" value="NatK-like_C"/>
</dbReference>
<dbReference type="Gene3D" id="3.30.565.10">
    <property type="entry name" value="Histidine kinase-like ATPase, C-terminal domain"/>
    <property type="match status" value="1"/>
</dbReference>
<dbReference type="SUPFAM" id="SSF55890">
    <property type="entry name" value="Sporulation response regulatory protein Spo0B"/>
    <property type="match status" value="1"/>
</dbReference>
<evidence type="ECO:0000313" key="6">
    <source>
        <dbReference type="EMBL" id="SJZ94915.1"/>
    </source>
</evidence>
<dbReference type="InterPro" id="IPR016120">
    <property type="entry name" value="Sig_transdc_His_kin_SpoOB"/>
</dbReference>
<name>A0A1T4PTM7_9FIRM</name>
<dbReference type="Proteomes" id="UP000189857">
    <property type="component" value="Unassembled WGS sequence"/>
</dbReference>
<keyword evidence="2" id="KW-0808">Transferase</keyword>
<dbReference type="GO" id="GO:0000155">
    <property type="term" value="F:phosphorelay sensor kinase activity"/>
    <property type="evidence" value="ECO:0007669"/>
    <property type="project" value="InterPro"/>
</dbReference>
<organism evidence="6 7">
    <name type="scientific">Eubacterium ruminantium</name>
    <dbReference type="NCBI Taxonomy" id="42322"/>
    <lineage>
        <taxon>Bacteria</taxon>
        <taxon>Bacillati</taxon>
        <taxon>Bacillota</taxon>
        <taxon>Clostridia</taxon>
        <taxon>Eubacteriales</taxon>
        <taxon>Eubacteriaceae</taxon>
        <taxon>Eubacterium</taxon>
    </lineage>
</organism>
<evidence type="ECO:0000256" key="4">
    <source>
        <dbReference type="SAM" id="Phobius"/>
    </source>
</evidence>
<keyword evidence="3" id="KW-0418">Kinase</keyword>
<dbReference type="RefSeq" id="WP_078787924.1">
    <property type="nucleotide sequence ID" value="NZ_FNHR01000011.1"/>
</dbReference>
<keyword evidence="4" id="KW-1133">Transmembrane helix</keyword>
<feature type="domain" description="Sensor histidine kinase NatK-like C-terminal" evidence="5">
    <location>
        <begin position="322"/>
        <end position="418"/>
    </location>
</feature>
<evidence type="ECO:0000256" key="2">
    <source>
        <dbReference type="ARBA" id="ARBA00022679"/>
    </source>
</evidence>
<keyword evidence="7" id="KW-1185">Reference proteome</keyword>
<feature type="transmembrane region" description="Helical" evidence="4">
    <location>
        <begin position="33"/>
        <end position="51"/>
    </location>
</feature>
<evidence type="ECO:0000259" key="5">
    <source>
        <dbReference type="Pfam" id="PF14501"/>
    </source>
</evidence>
<evidence type="ECO:0000256" key="1">
    <source>
        <dbReference type="ARBA" id="ARBA00022553"/>
    </source>
</evidence>
<feature type="transmembrane region" description="Helical" evidence="4">
    <location>
        <begin position="148"/>
        <end position="170"/>
    </location>
</feature>
<dbReference type="Pfam" id="PF14501">
    <property type="entry name" value="HATPase_c_5"/>
    <property type="match status" value="1"/>
</dbReference>
<keyword evidence="1" id="KW-0597">Phosphoprotein</keyword>
<dbReference type="AlphaFoldDB" id="A0A1T4PTM7"/>
<keyword evidence="4" id="KW-0472">Membrane</keyword>
<feature type="transmembrane region" description="Helical" evidence="4">
    <location>
        <begin position="57"/>
        <end position="75"/>
    </location>
</feature>
<sequence length="420" mass="48021">MKMEIIYLWSFLEALKIYLMFRYILGFEINKKIYIWFVLMYPIIVLPVVAVCDSNRLFIYKAVWLFAFPIIFFKGKTSLKAVLTFAVSTLISLIDIVILNLLSYIKVKKPANYDWRNDMSVILILLSAILCFRYKNKVNKAISSLNPGIKFGILIISFVLYLWVGVLQLIFTAGPESRISGYASFISIIVAGVLLFLLMVGIYHITRISQILAVDEYKSRMLDISRQYVDSLVEREKDLRSYKHDFNNHLMMIKSMASDNSDQEVVRYIDDIFGKYKIKNVITTGNRIADVFINKVIGEMADDDGFLSQVIGEFPKDMKIDSVDMSTLMSNIMDNALEAMQRISGTKKLLIEIKHFENMLYLDVANSAAVEDKDLISKKKEAGHGFGAGKIKDVVLKNGGAVNWEYKNGMMEVRVELPVR</sequence>
<accession>A0A1T4PTM7</accession>
<dbReference type="EMBL" id="FUXA01000014">
    <property type="protein sequence ID" value="SJZ94915.1"/>
    <property type="molecule type" value="Genomic_DNA"/>
</dbReference>
<proteinExistence type="predicted"/>
<feature type="transmembrane region" description="Helical" evidence="4">
    <location>
        <begin position="119"/>
        <end position="136"/>
    </location>
</feature>
<dbReference type="OrthoDB" id="9813149at2"/>
<dbReference type="InterPro" id="IPR036890">
    <property type="entry name" value="HATPase_C_sf"/>
</dbReference>
<evidence type="ECO:0000256" key="3">
    <source>
        <dbReference type="ARBA" id="ARBA00022777"/>
    </source>
</evidence>
<evidence type="ECO:0000313" key="7">
    <source>
        <dbReference type="Proteomes" id="UP000189857"/>
    </source>
</evidence>
<feature type="transmembrane region" description="Helical" evidence="4">
    <location>
        <begin position="182"/>
        <end position="203"/>
    </location>
</feature>
<feature type="transmembrane region" description="Helical" evidence="4">
    <location>
        <begin position="82"/>
        <end position="107"/>
    </location>
</feature>